<name>A0ABQ9JQP2_9CUCU</name>
<keyword evidence="3" id="KW-1185">Reference proteome</keyword>
<dbReference type="EMBL" id="JAPWTJ010000254">
    <property type="protein sequence ID" value="KAJ8980536.1"/>
    <property type="molecule type" value="Genomic_DNA"/>
</dbReference>
<evidence type="ECO:0000313" key="2">
    <source>
        <dbReference type="EMBL" id="KAJ8980536.1"/>
    </source>
</evidence>
<proteinExistence type="predicted"/>
<feature type="domain" description="DUF5641" evidence="1">
    <location>
        <begin position="3"/>
        <end position="93"/>
    </location>
</feature>
<accession>A0ABQ9JQP2</accession>
<dbReference type="Pfam" id="PF18701">
    <property type="entry name" value="DUF5641"/>
    <property type="match status" value="1"/>
</dbReference>
<protein>
    <recommendedName>
        <fullName evidence="1">DUF5641 domain-containing protein</fullName>
    </recommendedName>
</protein>
<reference evidence="2" key="1">
    <citation type="journal article" date="2023" name="Insect Mol. Biol.">
        <title>Genome sequencing provides insights into the evolution of gene families encoding plant cell wall-degrading enzymes in longhorned beetles.</title>
        <authorList>
            <person name="Shin N.R."/>
            <person name="Okamura Y."/>
            <person name="Kirsch R."/>
            <person name="Pauchet Y."/>
        </authorList>
    </citation>
    <scope>NUCLEOTIDE SEQUENCE</scope>
    <source>
        <strain evidence="2">MMC_N1</strain>
    </source>
</reference>
<evidence type="ECO:0000259" key="1">
    <source>
        <dbReference type="Pfam" id="PF18701"/>
    </source>
</evidence>
<evidence type="ECO:0000313" key="3">
    <source>
        <dbReference type="Proteomes" id="UP001162164"/>
    </source>
</evidence>
<organism evidence="2 3">
    <name type="scientific">Molorchus minor</name>
    <dbReference type="NCBI Taxonomy" id="1323400"/>
    <lineage>
        <taxon>Eukaryota</taxon>
        <taxon>Metazoa</taxon>
        <taxon>Ecdysozoa</taxon>
        <taxon>Arthropoda</taxon>
        <taxon>Hexapoda</taxon>
        <taxon>Insecta</taxon>
        <taxon>Pterygota</taxon>
        <taxon>Neoptera</taxon>
        <taxon>Endopterygota</taxon>
        <taxon>Coleoptera</taxon>
        <taxon>Polyphaga</taxon>
        <taxon>Cucujiformia</taxon>
        <taxon>Chrysomeloidea</taxon>
        <taxon>Cerambycidae</taxon>
        <taxon>Lamiinae</taxon>
        <taxon>Monochamini</taxon>
        <taxon>Molorchus</taxon>
    </lineage>
</organism>
<sequence>MQRQQVVQHFWRRWSVEYVHQLQARVKWNSNVENQVKIDDIILIRNENAPPLKWCLGRVKEVHPGADKIVRVVTIRCSDGSMIKRPLSKICVLPLEHD</sequence>
<dbReference type="Proteomes" id="UP001162164">
    <property type="component" value="Unassembled WGS sequence"/>
</dbReference>
<dbReference type="PANTHER" id="PTHR47331">
    <property type="entry name" value="PHD-TYPE DOMAIN-CONTAINING PROTEIN"/>
    <property type="match status" value="1"/>
</dbReference>
<comment type="caution">
    <text evidence="2">The sequence shown here is derived from an EMBL/GenBank/DDBJ whole genome shotgun (WGS) entry which is preliminary data.</text>
</comment>
<dbReference type="InterPro" id="IPR040676">
    <property type="entry name" value="DUF5641"/>
</dbReference>
<gene>
    <name evidence="2" type="ORF">NQ317_008333</name>
</gene>
<dbReference type="PANTHER" id="PTHR47331:SF5">
    <property type="entry name" value="RIBONUCLEASE H"/>
    <property type="match status" value="1"/>
</dbReference>